<dbReference type="GO" id="GO:0012505">
    <property type="term" value="C:endomembrane system"/>
    <property type="evidence" value="ECO:0007669"/>
    <property type="project" value="UniProtKB-SubCell"/>
</dbReference>
<dbReference type="Proteomes" id="UP000262142">
    <property type="component" value="Unassembled WGS sequence"/>
</dbReference>
<evidence type="ECO:0000256" key="2">
    <source>
        <dbReference type="ARBA" id="ARBA00022448"/>
    </source>
</evidence>
<gene>
    <name evidence="7" type="ORF">SAMEA104719789_01033</name>
</gene>
<name>A0A383U0C1_9FLAO</name>
<evidence type="ECO:0000313" key="7">
    <source>
        <dbReference type="EMBL" id="SZD72918.1"/>
    </source>
</evidence>
<feature type="transmembrane region" description="Helical" evidence="6">
    <location>
        <begin position="180"/>
        <end position="201"/>
    </location>
</feature>
<dbReference type="AlphaFoldDB" id="A0A383U0C1"/>
<keyword evidence="8" id="KW-1185">Reference proteome</keyword>
<feature type="transmembrane region" description="Helical" evidence="6">
    <location>
        <begin position="270"/>
        <end position="291"/>
    </location>
</feature>
<keyword evidence="5 6" id="KW-0472">Membrane</keyword>
<organism evidence="7 8">
    <name type="scientific">Candidatus Ornithobacterium hominis</name>
    <dbReference type="NCBI Taxonomy" id="2497989"/>
    <lineage>
        <taxon>Bacteria</taxon>
        <taxon>Pseudomonadati</taxon>
        <taxon>Bacteroidota</taxon>
        <taxon>Flavobacteriia</taxon>
        <taxon>Flavobacteriales</taxon>
        <taxon>Weeksellaceae</taxon>
        <taxon>Ornithobacterium</taxon>
    </lineage>
</organism>
<sequence>MLKKQQWAWAFYDWANSVYSLVITTAIFPIYYGEILDDTAGVKFLGILFSDKDILYSYSITTSFIIVVLISPILSAISDQMGDKKRFLKIFSWLGATGCASLYFFTGLENLWIGIFGSILASVGYWGSLVFYNAYLPEIATKKKQDQLSAVGFVYGYIGSAILLIICLALILFVDTSLTRYSFLLVALWWIGFAQITFRYLPASYSQPTSKTQKSLFSSAHLELIKVGKKLFKYERLKYFLISFFSLSIGIQTINYMATRFGDQELNLPAQNLIITILLIQFVAVAGSYLFSWLSLKLGNIKALQLGLLIWTGICIGAFLMRKDDPWVMYKFYALGAFVGLVLGGVQALARSFYSKLLPPTGDNAIYFSFFDIVEKLALILGSFIFAQVLYLTGSMQYSALCLATFFILSIFLLKLISKKIKA</sequence>
<keyword evidence="4 6" id="KW-1133">Transmembrane helix</keyword>
<keyword evidence="2" id="KW-0813">Transport</keyword>
<feature type="transmembrane region" description="Helical" evidence="6">
    <location>
        <begin position="303"/>
        <end position="320"/>
    </location>
</feature>
<evidence type="ECO:0000256" key="3">
    <source>
        <dbReference type="ARBA" id="ARBA00022692"/>
    </source>
</evidence>
<evidence type="ECO:0000256" key="1">
    <source>
        <dbReference type="ARBA" id="ARBA00004127"/>
    </source>
</evidence>
<evidence type="ECO:0000256" key="6">
    <source>
        <dbReference type="SAM" id="Phobius"/>
    </source>
</evidence>
<dbReference type="PANTHER" id="PTHR23519">
    <property type="entry name" value="AUTOPHAGY-RELATED PROTEIN 22"/>
    <property type="match status" value="1"/>
</dbReference>
<dbReference type="OrthoDB" id="9768783at2"/>
<feature type="transmembrane region" description="Helical" evidence="6">
    <location>
        <begin position="54"/>
        <end position="75"/>
    </location>
</feature>
<feature type="transmembrane region" description="Helical" evidence="6">
    <location>
        <begin position="366"/>
        <end position="392"/>
    </location>
</feature>
<evidence type="ECO:0000313" key="8">
    <source>
        <dbReference type="Proteomes" id="UP000262142"/>
    </source>
</evidence>
<evidence type="ECO:0000256" key="5">
    <source>
        <dbReference type="ARBA" id="ARBA00023136"/>
    </source>
</evidence>
<dbReference type="PANTHER" id="PTHR23519:SF1">
    <property type="entry name" value="AUTOPHAGY-RELATED PROTEIN 22"/>
    <property type="match status" value="1"/>
</dbReference>
<accession>A0A383U0C1</accession>
<feature type="transmembrane region" description="Helical" evidence="6">
    <location>
        <begin position="398"/>
        <end position="417"/>
    </location>
</feature>
<proteinExistence type="predicted"/>
<feature type="transmembrane region" description="Helical" evidence="6">
    <location>
        <begin position="148"/>
        <end position="174"/>
    </location>
</feature>
<feature type="transmembrane region" description="Helical" evidence="6">
    <location>
        <begin position="111"/>
        <end position="136"/>
    </location>
</feature>
<dbReference type="Gene3D" id="1.20.1250.20">
    <property type="entry name" value="MFS general substrate transporter like domains"/>
    <property type="match status" value="1"/>
</dbReference>
<dbReference type="InterPro" id="IPR036259">
    <property type="entry name" value="MFS_trans_sf"/>
</dbReference>
<evidence type="ECO:0000256" key="4">
    <source>
        <dbReference type="ARBA" id="ARBA00022989"/>
    </source>
</evidence>
<dbReference type="InterPro" id="IPR024671">
    <property type="entry name" value="Atg22-like"/>
</dbReference>
<comment type="subcellular location">
    <subcellularLocation>
        <location evidence="1">Endomembrane system</location>
        <topology evidence="1">Multi-pass membrane protein</topology>
    </subcellularLocation>
</comment>
<protein>
    <submittedName>
        <fullName evidence="7">Vacuole effluxer Atg22 like</fullName>
    </submittedName>
</protein>
<reference evidence="7 8" key="1">
    <citation type="submission" date="2018-09" db="EMBL/GenBank/DDBJ databases">
        <authorList>
            <consortium name="Pathogen Informatics"/>
        </authorList>
    </citation>
    <scope>NUCLEOTIDE SEQUENCE [LARGE SCALE GENOMIC DNA]</scope>
    <source>
        <strain evidence="7 8">OH-22767</strain>
    </source>
</reference>
<dbReference type="EMBL" id="UNSC01000004">
    <property type="protein sequence ID" value="SZD72918.1"/>
    <property type="molecule type" value="Genomic_DNA"/>
</dbReference>
<dbReference type="InterPro" id="IPR050495">
    <property type="entry name" value="ATG22/LtaA_families"/>
</dbReference>
<feature type="transmembrane region" description="Helical" evidence="6">
    <location>
        <begin position="239"/>
        <end position="258"/>
    </location>
</feature>
<feature type="transmembrane region" description="Helical" evidence="6">
    <location>
        <begin position="332"/>
        <end position="354"/>
    </location>
</feature>
<keyword evidence="3 6" id="KW-0812">Transmembrane</keyword>
<feature type="transmembrane region" description="Helical" evidence="6">
    <location>
        <begin position="12"/>
        <end position="32"/>
    </location>
</feature>
<feature type="transmembrane region" description="Helical" evidence="6">
    <location>
        <begin position="87"/>
        <end position="105"/>
    </location>
</feature>
<dbReference type="Pfam" id="PF11700">
    <property type="entry name" value="ATG22"/>
    <property type="match status" value="1"/>
</dbReference>
<dbReference type="SUPFAM" id="SSF103473">
    <property type="entry name" value="MFS general substrate transporter"/>
    <property type="match status" value="1"/>
</dbReference>